<name>A0A2S3V343_9HYPH</name>
<dbReference type="AlphaFoldDB" id="A0A2S3V343"/>
<dbReference type="GO" id="GO:0003677">
    <property type="term" value="F:DNA binding"/>
    <property type="evidence" value="ECO:0007669"/>
    <property type="project" value="UniProtKB-KW"/>
</dbReference>
<feature type="domain" description="HTH merR-type" evidence="2">
    <location>
        <begin position="1"/>
        <end position="69"/>
    </location>
</feature>
<protein>
    <submittedName>
        <fullName evidence="3">DNA-binding transcriptional MerR regulator</fullName>
    </submittedName>
</protein>
<dbReference type="PROSITE" id="PS50937">
    <property type="entry name" value="HTH_MERR_2"/>
    <property type="match status" value="1"/>
</dbReference>
<dbReference type="Proteomes" id="UP000236959">
    <property type="component" value="Unassembled WGS sequence"/>
</dbReference>
<dbReference type="SMART" id="SM00422">
    <property type="entry name" value="HTH_MERR"/>
    <property type="match status" value="1"/>
</dbReference>
<reference evidence="3 4" key="1">
    <citation type="submission" date="2018-01" db="EMBL/GenBank/DDBJ databases">
        <title>Genomic Encyclopedia of Archaeal and Bacterial Type Strains, Phase II (KMG-II): from individual species to whole genera.</title>
        <authorList>
            <person name="Goeker M."/>
        </authorList>
    </citation>
    <scope>NUCLEOTIDE SEQUENCE [LARGE SCALE GENOMIC DNA]</scope>
    <source>
        <strain evidence="3 4">DSM 17023</strain>
    </source>
</reference>
<keyword evidence="4" id="KW-1185">Reference proteome</keyword>
<sequence length="120" mass="14174">MRISEASTKSGLSADTIRFYEKSGIVPPIERGPEGLRRFSPENIEWLTLLYWLRKTGMPMKEMQRFALFYRQGEATVPQRRNLLLKHEQRLRERRADLVRCEEVLAYKLAAYDRIEGKQS</sequence>
<accession>A0A2S3V343</accession>
<dbReference type="PANTHER" id="PTHR30204:SF98">
    <property type="entry name" value="HTH-TYPE TRANSCRIPTIONAL REGULATOR ADHR"/>
    <property type="match status" value="1"/>
</dbReference>
<organism evidence="3 4">
    <name type="scientific">Roseibium marinum</name>
    <dbReference type="NCBI Taxonomy" id="281252"/>
    <lineage>
        <taxon>Bacteria</taxon>
        <taxon>Pseudomonadati</taxon>
        <taxon>Pseudomonadota</taxon>
        <taxon>Alphaproteobacteria</taxon>
        <taxon>Hyphomicrobiales</taxon>
        <taxon>Stappiaceae</taxon>
        <taxon>Roseibium</taxon>
    </lineage>
</organism>
<evidence type="ECO:0000259" key="2">
    <source>
        <dbReference type="PROSITE" id="PS50937"/>
    </source>
</evidence>
<dbReference type="PANTHER" id="PTHR30204">
    <property type="entry name" value="REDOX-CYCLING DRUG-SENSING TRANSCRIPTIONAL ACTIVATOR SOXR"/>
    <property type="match status" value="1"/>
</dbReference>
<evidence type="ECO:0000256" key="1">
    <source>
        <dbReference type="ARBA" id="ARBA00023125"/>
    </source>
</evidence>
<dbReference type="Gene3D" id="1.10.1660.10">
    <property type="match status" value="1"/>
</dbReference>
<dbReference type="CDD" id="cd01109">
    <property type="entry name" value="HTH_YyaN"/>
    <property type="match status" value="1"/>
</dbReference>
<dbReference type="InterPro" id="IPR009061">
    <property type="entry name" value="DNA-bd_dom_put_sf"/>
</dbReference>
<proteinExistence type="predicted"/>
<dbReference type="InterPro" id="IPR000551">
    <property type="entry name" value="MerR-type_HTH_dom"/>
</dbReference>
<dbReference type="EMBL" id="PPCN01000001">
    <property type="protein sequence ID" value="POF34381.1"/>
    <property type="molecule type" value="Genomic_DNA"/>
</dbReference>
<comment type="caution">
    <text evidence="3">The sequence shown here is derived from an EMBL/GenBank/DDBJ whole genome shotgun (WGS) entry which is preliminary data.</text>
</comment>
<evidence type="ECO:0000313" key="4">
    <source>
        <dbReference type="Proteomes" id="UP000236959"/>
    </source>
</evidence>
<evidence type="ECO:0000313" key="3">
    <source>
        <dbReference type="EMBL" id="POF34381.1"/>
    </source>
</evidence>
<gene>
    <name evidence="3" type="ORF">CLV41_101836</name>
</gene>
<dbReference type="GO" id="GO:0003700">
    <property type="term" value="F:DNA-binding transcription factor activity"/>
    <property type="evidence" value="ECO:0007669"/>
    <property type="project" value="InterPro"/>
</dbReference>
<dbReference type="InterPro" id="IPR047057">
    <property type="entry name" value="MerR_fam"/>
</dbReference>
<keyword evidence="1 3" id="KW-0238">DNA-binding</keyword>
<dbReference type="RefSeq" id="WP_103220963.1">
    <property type="nucleotide sequence ID" value="NZ_PPCN01000001.1"/>
</dbReference>
<dbReference type="Pfam" id="PF13411">
    <property type="entry name" value="MerR_1"/>
    <property type="match status" value="1"/>
</dbReference>
<dbReference type="OrthoDB" id="9802944at2"/>
<dbReference type="PROSITE" id="PS00552">
    <property type="entry name" value="HTH_MERR_1"/>
    <property type="match status" value="1"/>
</dbReference>
<dbReference type="SUPFAM" id="SSF46955">
    <property type="entry name" value="Putative DNA-binding domain"/>
    <property type="match status" value="1"/>
</dbReference>